<name>A0A7Z6ZRG9_9GAMM</name>
<evidence type="ECO:0000256" key="1">
    <source>
        <dbReference type="SAM" id="SignalP"/>
    </source>
</evidence>
<dbReference type="Proteomes" id="UP000287766">
    <property type="component" value="Unassembled WGS sequence"/>
</dbReference>
<dbReference type="RefSeq" id="WP_169931631.1">
    <property type="nucleotide sequence ID" value="NZ_PIPR01000005.1"/>
</dbReference>
<dbReference type="NCBIfam" id="TIGR04219">
    <property type="entry name" value="OMP_w_GlyGly"/>
    <property type="match status" value="1"/>
</dbReference>
<organism evidence="2 3">
    <name type="scientific">Pseudidiomarina aestuarii</name>
    <dbReference type="NCBI Taxonomy" id="624146"/>
    <lineage>
        <taxon>Bacteria</taxon>
        <taxon>Pseudomonadati</taxon>
        <taxon>Pseudomonadota</taxon>
        <taxon>Gammaproteobacteria</taxon>
        <taxon>Alteromonadales</taxon>
        <taxon>Idiomarinaceae</taxon>
        <taxon>Pseudidiomarina</taxon>
    </lineage>
</organism>
<feature type="signal peptide" evidence="1">
    <location>
        <begin position="1"/>
        <end position="25"/>
    </location>
</feature>
<evidence type="ECO:0008006" key="4">
    <source>
        <dbReference type="Google" id="ProtNLM"/>
    </source>
</evidence>
<dbReference type="InterPro" id="IPR026387">
    <property type="entry name" value="OMP_w_GlyGly"/>
</dbReference>
<evidence type="ECO:0000313" key="3">
    <source>
        <dbReference type="Proteomes" id="UP000287766"/>
    </source>
</evidence>
<dbReference type="AlphaFoldDB" id="A0A7Z6ZRG9"/>
<accession>A0A7Z6ZRG9</accession>
<keyword evidence="1" id="KW-0732">Signal</keyword>
<sequence>MKNGRLKTLQWLAPLALLTVTSAQADTIFGVYAGGQYWDTQSSGAYGTDRQQQTFNFDDEQQGSYYVAVEHPIPLVPNVKVRVNDIQAMGTVTLDQNYSFNGQTYTAGSTVAGMVDLSHTDFTLYYEFFDNDLISFDFGATAKRVDGALAFRQGNNNNEASGDGWVPTLYSQVRVGIPATDLTLYALANAISIDDSSIRDVEAGIEYRLIENLAIYLNLQLGYRDMQIELDDADGLYSDISFKGPYLGLEIHF</sequence>
<evidence type="ECO:0000313" key="2">
    <source>
        <dbReference type="EMBL" id="RUO38021.1"/>
    </source>
</evidence>
<proteinExistence type="predicted"/>
<keyword evidence="3" id="KW-1185">Reference proteome</keyword>
<feature type="chain" id="PRO_5030696831" description="TIGR04219 family outer membrane beta-barrel protein" evidence="1">
    <location>
        <begin position="26"/>
        <end position="253"/>
    </location>
</feature>
<reference evidence="3" key="1">
    <citation type="journal article" date="2018" name="Front. Microbiol.">
        <title>Genome-Based Analysis Reveals the Taxonomy and Diversity of the Family Idiomarinaceae.</title>
        <authorList>
            <person name="Liu Y."/>
            <person name="Lai Q."/>
            <person name="Shao Z."/>
        </authorList>
    </citation>
    <scope>NUCLEOTIDE SEQUENCE [LARGE SCALE GENOMIC DNA]</scope>
    <source>
        <strain evidence="3">KYW314</strain>
    </source>
</reference>
<dbReference type="EMBL" id="PIPR01000005">
    <property type="protein sequence ID" value="RUO38021.1"/>
    <property type="molecule type" value="Genomic_DNA"/>
</dbReference>
<comment type="caution">
    <text evidence="2">The sequence shown here is derived from an EMBL/GenBank/DDBJ whole genome shotgun (WGS) entry which is preliminary data.</text>
</comment>
<protein>
    <recommendedName>
        <fullName evidence="4">TIGR04219 family outer membrane beta-barrel protein</fullName>
    </recommendedName>
</protein>
<gene>
    <name evidence="2" type="ORF">CWE22_11410</name>
</gene>